<reference evidence="2" key="2">
    <citation type="submission" date="2016-06" db="EMBL/GenBank/DDBJ databases">
        <title>The genome of a short-lived fish provides insights into sex chromosome evolution and the genetic control of aging.</title>
        <authorList>
            <person name="Reichwald K."/>
            <person name="Felder M."/>
            <person name="Petzold A."/>
            <person name="Koch P."/>
            <person name="Groth M."/>
            <person name="Platzer M."/>
        </authorList>
    </citation>
    <scope>NUCLEOTIDE SEQUENCE</scope>
    <source>
        <tissue evidence="2">Brain</tissue>
    </source>
</reference>
<protein>
    <submittedName>
        <fullName evidence="2">Uncharacterized protein</fullName>
    </submittedName>
</protein>
<evidence type="ECO:0000256" key="1">
    <source>
        <dbReference type="SAM" id="MobiDB-lite"/>
    </source>
</evidence>
<proteinExistence type="predicted"/>
<feature type="region of interest" description="Disordered" evidence="1">
    <location>
        <begin position="1"/>
        <end position="44"/>
    </location>
</feature>
<feature type="non-terminal residue" evidence="2">
    <location>
        <position position="1"/>
    </location>
</feature>
<name>A0A1A8A445_NOTFU</name>
<evidence type="ECO:0000313" key="2">
    <source>
        <dbReference type="EMBL" id="SBP49882.1"/>
    </source>
</evidence>
<feature type="compositionally biased region" description="Polar residues" evidence="1">
    <location>
        <begin position="35"/>
        <end position="44"/>
    </location>
</feature>
<sequence>KGNNPETFSSCNTLQGGTGSLTDSLRDEPILGSGRDSSNPRIQG</sequence>
<feature type="non-terminal residue" evidence="2">
    <location>
        <position position="44"/>
    </location>
</feature>
<organism evidence="2">
    <name type="scientific">Nothobranchius furzeri</name>
    <name type="common">Turquoise killifish</name>
    <dbReference type="NCBI Taxonomy" id="105023"/>
    <lineage>
        <taxon>Eukaryota</taxon>
        <taxon>Metazoa</taxon>
        <taxon>Chordata</taxon>
        <taxon>Craniata</taxon>
        <taxon>Vertebrata</taxon>
        <taxon>Euteleostomi</taxon>
        <taxon>Actinopterygii</taxon>
        <taxon>Neopterygii</taxon>
        <taxon>Teleostei</taxon>
        <taxon>Neoteleostei</taxon>
        <taxon>Acanthomorphata</taxon>
        <taxon>Ovalentaria</taxon>
        <taxon>Atherinomorphae</taxon>
        <taxon>Cyprinodontiformes</taxon>
        <taxon>Nothobranchiidae</taxon>
        <taxon>Nothobranchius</taxon>
    </lineage>
</organism>
<dbReference type="AlphaFoldDB" id="A0A1A8A445"/>
<accession>A0A1A8A445</accession>
<reference evidence="2" key="1">
    <citation type="submission" date="2016-05" db="EMBL/GenBank/DDBJ databases">
        <authorList>
            <person name="Lavstsen T."/>
            <person name="Jespersen J.S."/>
        </authorList>
    </citation>
    <scope>NUCLEOTIDE SEQUENCE</scope>
    <source>
        <tissue evidence="2">Brain</tissue>
    </source>
</reference>
<dbReference type="EMBL" id="HADY01011397">
    <property type="protein sequence ID" value="SBP49882.1"/>
    <property type="molecule type" value="Transcribed_RNA"/>
</dbReference>
<gene>
    <name evidence="2" type="primary">Nfu_g_1_001227</name>
</gene>
<feature type="compositionally biased region" description="Polar residues" evidence="1">
    <location>
        <begin position="1"/>
        <end position="23"/>
    </location>
</feature>